<name>A0ABN6AYE5_9MYCO</name>
<dbReference type="RefSeq" id="WP_139799328.1">
    <property type="nucleotide sequence ID" value="NZ_AP022606.1"/>
</dbReference>
<dbReference type="EMBL" id="AP022606">
    <property type="protein sequence ID" value="BBZ10539.1"/>
    <property type="molecule type" value="Genomic_DNA"/>
</dbReference>
<sequence length="97" mass="10435">MSQAVAEPPHLPPATEVQVRSHAAQLRELGGRYGVTELAFASAGRLIGRIDNDRDLFDMFELQRAATDLVGGEIVLFSADALANENVSPDLQSAARM</sequence>
<proteinExistence type="predicted"/>
<organism evidence="1 2">
    <name type="scientific">Mycobacterium branderi</name>
    <dbReference type="NCBI Taxonomy" id="43348"/>
    <lineage>
        <taxon>Bacteria</taxon>
        <taxon>Bacillati</taxon>
        <taxon>Actinomycetota</taxon>
        <taxon>Actinomycetes</taxon>
        <taxon>Mycobacteriales</taxon>
        <taxon>Mycobacteriaceae</taxon>
        <taxon>Mycobacterium</taxon>
    </lineage>
</organism>
<reference evidence="1 2" key="1">
    <citation type="journal article" date="2019" name="Emerg. Microbes Infect.">
        <title>Comprehensive subspecies identification of 175 nontuberculous mycobacteria species based on 7547 genomic profiles.</title>
        <authorList>
            <person name="Matsumoto Y."/>
            <person name="Kinjo T."/>
            <person name="Motooka D."/>
            <person name="Nabeya D."/>
            <person name="Jung N."/>
            <person name="Uechi K."/>
            <person name="Horii T."/>
            <person name="Iida T."/>
            <person name="Fujita J."/>
            <person name="Nakamura S."/>
        </authorList>
    </citation>
    <scope>NUCLEOTIDE SEQUENCE [LARGE SCALE GENOMIC DNA]</scope>
    <source>
        <strain evidence="1 2">JCM 12687</strain>
    </source>
</reference>
<dbReference type="Proteomes" id="UP000467379">
    <property type="component" value="Chromosome"/>
</dbReference>
<keyword evidence="2" id="KW-1185">Reference proteome</keyword>
<evidence type="ECO:0000313" key="2">
    <source>
        <dbReference type="Proteomes" id="UP000467379"/>
    </source>
</evidence>
<evidence type="ECO:0000313" key="1">
    <source>
        <dbReference type="EMBL" id="BBZ10539.1"/>
    </source>
</evidence>
<gene>
    <name evidence="1" type="ORF">MBRA_07340</name>
</gene>
<accession>A0ABN6AYE5</accession>
<protein>
    <submittedName>
        <fullName evidence="1">Uncharacterized protein</fullName>
    </submittedName>
</protein>